<dbReference type="AlphaFoldDB" id="A0AAU8PAY7"/>
<dbReference type="RefSeq" id="WP_013821920.1">
    <property type="nucleotide sequence ID" value="NC_015573.1"/>
</dbReference>
<organism evidence="3 4">
    <name type="scientific">Desulfofundulus kuznetsovii (strain DSM 6115 / VKM B-1805 / 17)</name>
    <name type="common">Desulfotomaculum kuznetsovii</name>
    <dbReference type="NCBI Taxonomy" id="760568"/>
    <lineage>
        <taxon>Bacteria</taxon>
        <taxon>Bacillati</taxon>
        <taxon>Bacillota</taxon>
        <taxon>Clostridia</taxon>
        <taxon>Eubacteriales</taxon>
        <taxon>Peptococcaceae</taxon>
        <taxon>Desulfofundulus</taxon>
    </lineage>
</organism>
<dbReference type="InterPro" id="IPR038404">
    <property type="entry name" value="TRAP_DctP_sf"/>
</dbReference>
<evidence type="ECO:0000313" key="4">
    <source>
        <dbReference type="Proteomes" id="UP000009229"/>
    </source>
</evidence>
<dbReference type="NCBIfam" id="NF037995">
    <property type="entry name" value="TRAP_S1"/>
    <property type="match status" value="1"/>
</dbReference>
<dbReference type="EMBL" id="CP002770">
    <property type="protein sequence ID" value="AEG14405.1"/>
    <property type="molecule type" value="Genomic_DNA"/>
</dbReference>
<dbReference type="PROSITE" id="PS51257">
    <property type="entry name" value="PROKAR_LIPOPROTEIN"/>
    <property type="match status" value="1"/>
</dbReference>
<evidence type="ECO:0000256" key="1">
    <source>
        <dbReference type="ARBA" id="ARBA00022729"/>
    </source>
</evidence>
<keyword evidence="4" id="KW-1185">Reference proteome</keyword>
<dbReference type="PANTHER" id="PTHR33376">
    <property type="match status" value="1"/>
</dbReference>
<dbReference type="PANTHER" id="PTHR33376:SF15">
    <property type="entry name" value="BLL6794 PROTEIN"/>
    <property type="match status" value="1"/>
</dbReference>
<protein>
    <submittedName>
        <fullName evidence="3">Extracellular solute-binding protein, family 7</fullName>
    </submittedName>
</protein>
<accession>A0AAU8PAY7</accession>
<feature type="chain" id="PRO_5043369781" evidence="2">
    <location>
        <begin position="25"/>
        <end position="350"/>
    </location>
</feature>
<name>A0AAU8PAY7_DESK7</name>
<evidence type="ECO:0000313" key="3">
    <source>
        <dbReference type="EMBL" id="AEG14405.1"/>
    </source>
</evidence>
<dbReference type="Pfam" id="PF03480">
    <property type="entry name" value="DctP"/>
    <property type="match status" value="1"/>
</dbReference>
<keyword evidence="1 2" id="KW-0732">Signal</keyword>
<evidence type="ECO:0000256" key="2">
    <source>
        <dbReference type="SAM" id="SignalP"/>
    </source>
</evidence>
<dbReference type="InterPro" id="IPR018389">
    <property type="entry name" value="DctP_fam"/>
</dbReference>
<reference evidence="4" key="1">
    <citation type="submission" date="2011-05" db="EMBL/GenBank/DDBJ databases">
        <title>Complete sequence of Desulfotomaculum kuznetsovii DSM 6115.</title>
        <authorList>
            <person name="Lucas S."/>
            <person name="Han J."/>
            <person name="Lapidus A."/>
            <person name="Cheng J.-F."/>
            <person name="Goodwin L."/>
            <person name="Pitluck S."/>
            <person name="Peters L."/>
            <person name="Mikhailova N."/>
            <person name="Lu M."/>
            <person name="Saunders E."/>
            <person name="Han C."/>
            <person name="Tapia R."/>
            <person name="Land M."/>
            <person name="Hauser L."/>
            <person name="Kyrpides N."/>
            <person name="Ivanova N."/>
            <person name="Pagani I."/>
            <person name="Nazina T."/>
            <person name="Ivanova A."/>
            <person name="Parshina S."/>
            <person name="Kuever J."/>
            <person name="Muyzer G."/>
            <person name="Plugge C."/>
            <person name="Stams A."/>
            <person name="Woyke T."/>
        </authorList>
    </citation>
    <scope>NUCLEOTIDE SEQUENCE [LARGE SCALE GENOMIC DNA]</scope>
    <source>
        <strain evidence="4">DSM 6115 / VKM B-1805 / 17</strain>
    </source>
</reference>
<dbReference type="KEGG" id="dku:Desku_0801"/>
<dbReference type="CDD" id="cd13601">
    <property type="entry name" value="PBP2_TRAP_DctP1_3_4_like"/>
    <property type="match status" value="1"/>
</dbReference>
<dbReference type="Proteomes" id="UP000009229">
    <property type="component" value="Chromosome"/>
</dbReference>
<dbReference type="SUPFAM" id="SSF53850">
    <property type="entry name" value="Periplasmic binding protein-like II"/>
    <property type="match status" value="1"/>
</dbReference>
<feature type="signal peptide" evidence="2">
    <location>
        <begin position="1"/>
        <end position="24"/>
    </location>
</feature>
<sequence length="350" mass="40092">MRKTFIQNLAYFSLCFILTFTLSACGAKTNQQGKEETITLKMADSFPVNHICSRDFAKFFIDRVEKLTNGKVRIEYYPAEQIGKLKDLLDLTSQGVIDIGYAPPSFLAGKLSLNTVMIIPEYYKASQGSEIYNRLAKGILMQEFQKYGVRPIFVYALPQYDVGTVRKPIKSPDDLKGLKLKTSGGLYDKIASRYGVTPVVVPSPEVYEATQRGVVEGNFFSFISVRDYRVNELEKYHTFGATFGGYPIAYVINEKTWQRLPADIQKALLQAADELNKHAGETLDMEQEKIAREFEQQGMVIYRIPPEELERWRAPLKGLEQEWIEEMEKKGLPGRQVYEEYHRLCQEIVK</sequence>
<proteinExistence type="predicted"/>
<dbReference type="Gene3D" id="3.40.190.170">
    <property type="entry name" value="Bacterial extracellular solute-binding protein, family 7"/>
    <property type="match status" value="1"/>
</dbReference>
<dbReference type="GO" id="GO:0055085">
    <property type="term" value="P:transmembrane transport"/>
    <property type="evidence" value="ECO:0007669"/>
    <property type="project" value="InterPro"/>
</dbReference>
<gene>
    <name evidence="3" type="ordered locus">Desku_0801</name>
</gene>